<dbReference type="InterPro" id="IPR001841">
    <property type="entry name" value="Znf_RING"/>
</dbReference>
<gene>
    <name evidence="2" type="ORF">BSTOLATCC_MIC27437</name>
</gene>
<reference evidence="2" key="1">
    <citation type="submission" date="2021-09" db="EMBL/GenBank/DDBJ databases">
        <authorList>
            <consortium name="AG Swart"/>
            <person name="Singh M."/>
            <person name="Singh A."/>
            <person name="Seah K."/>
            <person name="Emmerich C."/>
        </authorList>
    </citation>
    <scope>NUCLEOTIDE SEQUENCE</scope>
    <source>
        <strain evidence="2">ATCC30299</strain>
    </source>
</reference>
<dbReference type="SMART" id="SM00184">
    <property type="entry name" value="RING"/>
    <property type="match status" value="2"/>
</dbReference>
<evidence type="ECO:0000313" key="3">
    <source>
        <dbReference type="Proteomes" id="UP001162131"/>
    </source>
</evidence>
<dbReference type="Proteomes" id="UP001162131">
    <property type="component" value="Unassembled WGS sequence"/>
</dbReference>
<sequence length="494" mass="55822">MLKNINSHISHVHYARINSDLKFMLKEFLRKSTEEKIFLLKKIKSIHTETNEERGKLLSPLCILCDKEFNLSNKRPKALSCPATHLICQDCSQFLKSTSNAVTCPLDFIITQPHILQDIFSENLSPGTCLTCQEFFDGNSRLPMILPCGSLCCSVCIENHFPGGSGPCFFCNEQHQNVFPSPRIKSQLISEIIELCIIYCNTHQNNVAYYLDAEELVGLCRQCGQGRNKQQIIGTDFNLAEFLARECFKQGNDLGNKLTPKISKELSEVRNLGNIAKLQLIKEIKRIKAGQPLILPSTMVQGPGNFKGRAIAPANFPNLTVLTRFRSILPPENIKGIIPPPLKAWFIDKKKNQVEAVSFKVNREIEIFGVGISGPSKPDLIGKIEFFSIIRGENLGGHIEWRDLENRDFHNSSIVEDFFFARPIAIHPHESYSFLFKIDAEQVFRGNPTDRVEVQQGSDGALFEFFEPRNKAGYFLNGQLFISGPLIRIIYKSL</sequence>
<dbReference type="Gene3D" id="2.60.120.820">
    <property type="entry name" value="PHR domain"/>
    <property type="match status" value="1"/>
</dbReference>
<dbReference type="InterPro" id="IPR038648">
    <property type="entry name" value="PHR_sf"/>
</dbReference>
<protein>
    <recommendedName>
        <fullName evidence="1">RING-type domain-containing protein</fullName>
    </recommendedName>
</protein>
<proteinExistence type="predicted"/>
<dbReference type="Pfam" id="PF08005">
    <property type="entry name" value="PHR"/>
    <property type="match status" value="1"/>
</dbReference>
<feature type="domain" description="RING-type" evidence="1">
    <location>
        <begin position="129"/>
        <end position="171"/>
    </location>
</feature>
<evidence type="ECO:0000313" key="2">
    <source>
        <dbReference type="EMBL" id="CAG9320860.1"/>
    </source>
</evidence>
<evidence type="ECO:0000259" key="1">
    <source>
        <dbReference type="SMART" id="SM00184"/>
    </source>
</evidence>
<dbReference type="InterPro" id="IPR012983">
    <property type="entry name" value="PHR"/>
</dbReference>
<keyword evidence="3" id="KW-1185">Reference proteome</keyword>
<feature type="domain" description="RING-type" evidence="1">
    <location>
        <begin position="62"/>
        <end position="107"/>
    </location>
</feature>
<dbReference type="AlphaFoldDB" id="A0AAU9J6F2"/>
<comment type="caution">
    <text evidence="2">The sequence shown here is derived from an EMBL/GenBank/DDBJ whole genome shotgun (WGS) entry which is preliminary data.</text>
</comment>
<organism evidence="2 3">
    <name type="scientific">Blepharisma stoltei</name>
    <dbReference type="NCBI Taxonomy" id="1481888"/>
    <lineage>
        <taxon>Eukaryota</taxon>
        <taxon>Sar</taxon>
        <taxon>Alveolata</taxon>
        <taxon>Ciliophora</taxon>
        <taxon>Postciliodesmatophora</taxon>
        <taxon>Heterotrichea</taxon>
        <taxon>Heterotrichida</taxon>
        <taxon>Blepharismidae</taxon>
        <taxon>Blepharisma</taxon>
    </lineage>
</organism>
<dbReference type="SUPFAM" id="SSF57850">
    <property type="entry name" value="RING/U-box"/>
    <property type="match status" value="1"/>
</dbReference>
<dbReference type="EMBL" id="CAJZBQ010000027">
    <property type="protein sequence ID" value="CAG9320860.1"/>
    <property type="molecule type" value="Genomic_DNA"/>
</dbReference>
<accession>A0AAU9J6F2</accession>
<name>A0AAU9J6F2_9CILI</name>